<evidence type="ECO:0000256" key="7">
    <source>
        <dbReference type="SAM" id="MobiDB-lite"/>
    </source>
</evidence>
<comment type="similarity">
    <text evidence="2">Belongs to the acyltransferase 3 family.</text>
</comment>
<evidence type="ECO:0000259" key="9">
    <source>
        <dbReference type="Pfam" id="PF01757"/>
    </source>
</evidence>
<proteinExistence type="inferred from homology"/>
<evidence type="ECO:0000256" key="8">
    <source>
        <dbReference type="SAM" id="Phobius"/>
    </source>
</evidence>
<dbReference type="PANTHER" id="PTHR40074">
    <property type="entry name" value="O-ACETYLTRANSFERASE WECH"/>
    <property type="match status" value="1"/>
</dbReference>
<keyword evidence="6 8" id="KW-0472">Membrane</keyword>
<keyword evidence="3" id="KW-1003">Cell membrane</keyword>
<sequence>MSGLKTPTLTPNIPRIGHKFRDAADICQAAVMKIAPGASRLHWIDALRGVAIILVIFLHASLALKYYSDAYPRSLRGINLLLEPFRMPLLVFLAGYFVTRSLRKGAVRYFTGKIRHVVWPYLIWSFVGLFALGTITPKTALRVLYDPVETHLWYLWFLPAYYFLAWALKRVPAWIPGMIALIASHWMPEDIRLEKFVFLFAFFMFGVYFSTRQEAIESIIERRPVVITAALLAVATGLVNLSSLKVLYEPLYAPGLFGSIIVAVWLFRRIPPNPVSTALEFVGRNSLIYYVSHLVPIHLTGFLMRDIGYSAHWPLFAVFLTVGFGTGTAFALLSARFAAVRILFEAPPFTSPPARAARQIPAPAEPAARR</sequence>
<evidence type="ECO:0000313" key="10">
    <source>
        <dbReference type="EMBL" id="RLP74941.1"/>
    </source>
</evidence>
<dbReference type="Proteomes" id="UP000272503">
    <property type="component" value="Unassembled WGS sequence"/>
</dbReference>
<evidence type="ECO:0000256" key="5">
    <source>
        <dbReference type="ARBA" id="ARBA00022989"/>
    </source>
</evidence>
<feature type="transmembrane region" description="Helical" evidence="8">
    <location>
        <begin position="152"/>
        <end position="168"/>
    </location>
</feature>
<dbReference type="OrthoDB" id="3265718at2"/>
<evidence type="ECO:0000256" key="4">
    <source>
        <dbReference type="ARBA" id="ARBA00022692"/>
    </source>
</evidence>
<dbReference type="AlphaFoldDB" id="A0A3L7A5W1"/>
<evidence type="ECO:0000256" key="6">
    <source>
        <dbReference type="ARBA" id="ARBA00023136"/>
    </source>
</evidence>
<keyword evidence="4 8" id="KW-0812">Transmembrane</keyword>
<feature type="region of interest" description="Disordered" evidence="7">
    <location>
        <begin position="351"/>
        <end position="370"/>
    </location>
</feature>
<feature type="transmembrane region" description="Helical" evidence="8">
    <location>
        <begin position="118"/>
        <end position="140"/>
    </location>
</feature>
<evidence type="ECO:0000256" key="2">
    <source>
        <dbReference type="ARBA" id="ARBA00007400"/>
    </source>
</evidence>
<comment type="subcellular location">
    <subcellularLocation>
        <location evidence="1">Cell membrane</location>
        <topology evidence="1">Multi-pass membrane protein</topology>
    </subcellularLocation>
</comment>
<feature type="transmembrane region" description="Helical" evidence="8">
    <location>
        <begin position="80"/>
        <end position="98"/>
    </location>
</feature>
<dbReference type="GO" id="GO:0009246">
    <property type="term" value="P:enterobacterial common antigen biosynthetic process"/>
    <property type="evidence" value="ECO:0007669"/>
    <property type="project" value="TreeGrafter"/>
</dbReference>
<evidence type="ECO:0000313" key="11">
    <source>
        <dbReference type="Proteomes" id="UP000272503"/>
    </source>
</evidence>
<feature type="transmembrane region" description="Helical" evidence="8">
    <location>
        <begin position="224"/>
        <end position="244"/>
    </location>
</feature>
<feature type="transmembrane region" description="Helical" evidence="8">
    <location>
        <begin position="46"/>
        <end position="68"/>
    </location>
</feature>
<feature type="transmembrane region" description="Helical" evidence="8">
    <location>
        <begin position="196"/>
        <end position="212"/>
    </location>
</feature>
<comment type="caution">
    <text evidence="10">The sequence shown here is derived from an EMBL/GenBank/DDBJ whole genome shotgun (WGS) entry which is preliminary data.</text>
</comment>
<dbReference type="InterPro" id="IPR002656">
    <property type="entry name" value="Acyl_transf_3_dom"/>
</dbReference>
<organism evidence="10 11">
    <name type="scientific">Mycetocola tolaasinivorans</name>
    <dbReference type="NCBI Taxonomy" id="76635"/>
    <lineage>
        <taxon>Bacteria</taxon>
        <taxon>Bacillati</taxon>
        <taxon>Actinomycetota</taxon>
        <taxon>Actinomycetes</taxon>
        <taxon>Micrococcales</taxon>
        <taxon>Microbacteriaceae</taxon>
        <taxon>Mycetocola</taxon>
    </lineage>
</organism>
<evidence type="ECO:0000256" key="1">
    <source>
        <dbReference type="ARBA" id="ARBA00004651"/>
    </source>
</evidence>
<feature type="transmembrane region" description="Helical" evidence="8">
    <location>
        <begin position="250"/>
        <end position="267"/>
    </location>
</feature>
<protein>
    <submittedName>
        <fullName evidence="10">Acyltransferase</fullName>
    </submittedName>
</protein>
<name>A0A3L7A5W1_9MICO</name>
<dbReference type="PANTHER" id="PTHR40074:SF2">
    <property type="entry name" value="O-ACETYLTRANSFERASE WECH"/>
    <property type="match status" value="1"/>
</dbReference>
<dbReference type="GO" id="GO:0005886">
    <property type="term" value="C:plasma membrane"/>
    <property type="evidence" value="ECO:0007669"/>
    <property type="project" value="UniProtKB-SubCell"/>
</dbReference>
<feature type="compositionally biased region" description="Low complexity" evidence="7">
    <location>
        <begin position="352"/>
        <end position="370"/>
    </location>
</feature>
<keyword evidence="10" id="KW-0808">Transferase</keyword>
<feature type="transmembrane region" description="Helical" evidence="8">
    <location>
        <begin position="311"/>
        <end position="333"/>
    </location>
</feature>
<dbReference type="Pfam" id="PF01757">
    <property type="entry name" value="Acyl_transf_3"/>
    <property type="match status" value="1"/>
</dbReference>
<accession>A0A3L7A5W1</accession>
<reference evidence="10 11" key="1">
    <citation type="submission" date="2018-10" db="EMBL/GenBank/DDBJ databases">
        <authorList>
            <person name="Li J."/>
        </authorList>
    </citation>
    <scope>NUCLEOTIDE SEQUENCE [LARGE SCALE GENOMIC DNA]</scope>
    <source>
        <strain evidence="10 11">IF 016277</strain>
    </source>
</reference>
<feature type="domain" description="Acyltransferase 3" evidence="9">
    <location>
        <begin position="42"/>
        <end position="323"/>
    </location>
</feature>
<evidence type="ECO:0000256" key="3">
    <source>
        <dbReference type="ARBA" id="ARBA00022475"/>
    </source>
</evidence>
<feature type="transmembrane region" description="Helical" evidence="8">
    <location>
        <begin position="287"/>
        <end position="305"/>
    </location>
</feature>
<keyword evidence="5 8" id="KW-1133">Transmembrane helix</keyword>
<dbReference type="EMBL" id="RCUX01000008">
    <property type="protein sequence ID" value="RLP74941.1"/>
    <property type="molecule type" value="Genomic_DNA"/>
</dbReference>
<keyword evidence="11" id="KW-1185">Reference proteome</keyword>
<dbReference type="GO" id="GO:0016413">
    <property type="term" value="F:O-acetyltransferase activity"/>
    <property type="evidence" value="ECO:0007669"/>
    <property type="project" value="TreeGrafter"/>
</dbReference>
<keyword evidence="10" id="KW-0012">Acyltransferase</keyword>
<gene>
    <name evidence="10" type="ORF">D9V32_10935</name>
</gene>